<evidence type="ECO:0000256" key="3">
    <source>
        <dbReference type="ARBA" id="ARBA00022801"/>
    </source>
</evidence>
<evidence type="ECO:0000256" key="7">
    <source>
        <dbReference type="RuleBase" id="RU004016"/>
    </source>
</evidence>
<evidence type="ECO:0000256" key="2">
    <source>
        <dbReference type="ARBA" id="ARBA00022729"/>
    </source>
</evidence>
<dbReference type="Gene3D" id="3.40.710.10">
    <property type="entry name" value="DD-peptidase/beta-lactamase superfamily"/>
    <property type="match status" value="1"/>
</dbReference>
<feature type="compositionally biased region" description="Acidic residues" evidence="8">
    <location>
        <begin position="209"/>
        <end position="224"/>
    </location>
</feature>
<dbReference type="InterPro" id="IPR012338">
    <property type="entry name" value="Beta-lactam/transpept-like"/>
</dbReference>
<feature type="compositionally biased region" description="Low complexity" evidence="8">
    <location>
        <begin position="144"/>
        <end position="157"/>
    </location>
</feature>
<dbReference type="PANTHER" id="PTHR21581">
    <property type="entry name" value="D-ALANYL-D-ALANINE CARBOXYPEPTIDASE"/>
    <property type="match status" value="1"/>
</dbReference>
<comment type="similarity">
    <text evidence="1 7">Belongs to the peptidase S11 family.</text>
</comment>
<dbReference type="Pfam" id="PF00768">
    <property type="entry name" value="Peptidase_S11"/>
    <property type="match status" value="1"/>
</dbReference>
<gene>
    <name evidence="11" type="ORF">GCM10023196_002300</name>
</gene>
<keyword evidence="2" id="KW-0732">Signal</keyword>
<keyword evidence="9" id="KW-0812">Transmembrane</keyword>
<feature type="compositionally biased region" description="Basic and acidic residues" evidence="8">
    <location>
        <begin position="1"/>
        <end position="14"/>
    </location>
</feature>
<keyword evidence="9" id="KW-1133">Transmembrane helix</keyword>
<feature type="compositionally biased region" description="Acidic residues" evidence="8">
    <location>
        <begin position="158"/>
        <end position="168"/>
    </location>
</feature>
<protein>
    <recommendedName>
        <fullName evidence="10">Peptidase S11 D-alanyl-D-alanine carboxypeptidase A N-terminal domain-containing protein</fullName>
    </recommendedName>
</protein>
<comment type="caution">
    <text evidence="11">The sequence shown here is derived from an EMBL/GenBank/DDBJ whole genome shotgun (WGS) entry which is preliminary data.</text>
</comment>
<keyword evidence="5" id="KW-0573">Peptidoglycan synthesis</keyword>
<keyword evidence="12" id="KW-1185">Reference proteome</keyword>
<keyword evidence="6" id="KW-0961">Cell wall biogenesis/degradation</keyword>
<keyword evidence="3" id="KW-0378">Hydrolase</keyword>
<feature type="compositionally biased region" description="Low complexity" evidence="8">
    <location>
        <begin position="199"/>
        <end position="208"/>
    </location>
</feature>
<feature type="transmembrane region" description="Helical" evidence="9">
    <location>
        <begin position="512"/>
        <end position="531"/>
    </location>
</feature>
<dbReference type="PANTHER" id="PTHR21581:SF33">
    <property type="entry name" value="D-ALANYL-D-ALANINE CARBOXYPEPTIDASE DACB"/>
    <property type="match status" value="1"/>
</dbReference>
<feature type="region of interest" description="Disordered" evidence="8">
    <location>
        <begin position="1"/>
        <end position="424"/>
    </location>
</feature>
<accession>A0ABP8U251</accession>
<feature type="domain" description="Peptidase S11 D-alanyl-D-alanine carboxypeptidase A N-terminal" evidence="10">
    <location>
        <begin position="584"/>
        <end position="785"/>
    </location>
</feature>
<feature type="compositionally biased region" description="Low complexity" evidence="8">
    <location>
        <begin position="179"/>
        <end position="190"/>
    </location>
</feature>
<evidence type="ECO:0000256" key="4">
    <source>
        <dbReference type="ARBA" id="ARBA00022960"/>
    </source>
</evidence>
<organism evidence="11 12">
    <name type="scientific">Actinoallomurus vinaceus</name>
    <dbReference type="NCBI Taxonomy" id="1080074"/>
    <lineage>
        <taxon>Bacteria</taxon>
        <taxon>Bacillati</taxon>
        <taxon>Actinomycetota</taxon>
        <taxon>Actinomycetes</taxon>
        <taxon>Streptosporangiales</taxon>
        <taxon>Thermomonosporaceae</taxon>
        <taxon>Actinoallomurus</taxon>
    </lineage>
</organism>
<dbReference type="PRINTS" id="PR00725">
    <property type="entry name" value="DADACBPTASE1"/>
</dbReference>
<evidence type="ECO:0000256" key="8">
    <source>
        <dbReference type="SAM" id="MobiDB-lite"/>
    </source>
</evidence>
<reference evidence="12" key="1">
    <citation type="journal article" date="2019" name="Int. J. Syst. Evol. Microbiol.">
        <title>The Global Catalogue of Microorganisms (GCM) 10K type strain sequencing project: providing services to taxonomists for standard genome sequencing and annotation.</title>
        <authorList>
            <consortium name="The Broad Institute Genomics Platform"/>
            <consortium name="The Broad Institute Genome Sequencing Center for Infectious Disease"/>
            <person name="Wu L."/>
            <person name="Ma J."/>
        </authorList>
    </citation>
    <scope>NUCLEOTIDE SEQUENCE [LARGE SCALE GENOMIC DNA]</scope>
    <source>
        <strain evidence="12">JCM 17939</strain>
    </source>
</reference>
<proteinExistence type="inferred from homology"/>
<name>A0ABP8U251_9ACTN</name>
<feature type="compositionally biased region" description="Acidic residues" evidence="8">
    <location>
        <begin position="87"/>
        <end position="102"/>
    </location>
</feature>
<evidence type="ECO:0000259" key="10">
    <source>
        <dbReference type="Pfam" id="PF00768"/>
    </source>
</evidence>
<feature type="compositionally biased region" description="Basic and acidic residues" evidence="8">
    <location>
        <begin position="76"/>
        <end position="86"/>
    </location>
</feature>
<evidence type="ECO:0000256" key="9">
    <source>
        <dbReference type="SAM" id="Phobius"/>
    </source>
</evidence>
<keyword evidence="9" id="KW-0472">Membrane</keyword>
<feature type="compositionally biased region" description="Pro residues" evidence="8">
    <location>
        <begin position="402"/>
        <end position="412"/>
    </location>
</feature>
<dbReference type="Proteomes" id="UP001501442">
    <property type="component" value="Unassembled WGS sequence"/>
</dbReference>
<dbReference type="SUPFAM" id="SSF56601">
    <property type="entry name" value="beta-lactamase/transpeptidase-like"/>
    <property type="match status" value="1"/>
</dbReference>
<feature type="compositionally biased region" description="Acidic residues" evidence="8">
    <location>
        <begin position="65"/>
        <end position="75"/>
    </location>
</feature>
<sequence length="902" mass="93734">MNGASREPDNDAQHETSGTPPQDDPAPGPESPTEAGAEEGTDTDSGARVEPASDQEESSERAPESEAETAAEAEAEPDRPSEASRAEEEEDETAEAEDEQQEDQERPEPSAERAEPAEPAERAEPDEGVEPDERTEPDPDEGAAEPASAEVAPADAASDGDDDTDVPEDAPASPDTEDTATTGDTALPEDAPAPEPASPEDATAPSDDATPEPESEPEEPEPGTEEGGPGSGEEDQEDGRAVTAEFRLPPKLHLPAASDITVSDLPRSAFPKKRPAGTEAGPPAPHRPSAEEPQPTRSAPEWDPWSSSGGTKGETEPIAPSPAADTTSAPPAPDRGAPEPSSWFSRPEHPPANAYPPPPQTVEEALPEIRPISGGGLASTTQRDGLPIVSPPPAATTAYRATPPPVMPPTITKPPTESTQPPVAEVPQLTIPPTIATPRPETARPPMAEAPPLTMPPATVMPPPATVRPPMAEAPTRTPAWAPAEAPAQAPAWAPAEAPAEEPRRKRRRTGWIVAVVVMVLLAGVVTGQLVRPMPKPTVRLTLTATRHTFDGAAPALPWPGQGQATLYVDGLGSMGSSGGEAPTPTASVAKVMTAYVFLRDHPLQRGADGPTYRISRQEAARLPMRKERGESLVEVVAGQAFTEHKALEALLLVSANNVAHELARWDVGNEQAFVEKMNAAARSLGMTNTTYTDPSGYDSRTVSTAADQVKLLTAAMKIPAFAEAVSLRSYVPNDGRPPRTAGNVLVGHHGVVGGKTGYTDAAGGNFVFAARKRTGHVTTLIVGAVMGQQSPSAMGAIEAAQPLIVAAENALTSVTLAPTGARVGLVDDGLGGRTPLRATAPVTVVGWGGLTVPVRVTGDPPRHASGGTRLGAVTAGSATIPLALDRELKPPSILKRLLRLR</sequence>
<evidence type="ECO:0000313" key="11">
    <source>
        <dbReference type="EMBL" id="GAA4620007.1"/>
    </source>
</evidence>
<evidence type="ECO:0000256" key="1">
    <source>
        <dbReference type="ARBA" id="ARBA00007164"/>
    </source>
</evidence>
<evidence type="ECO:0000256" key="6">
    <source>
        <dbReference type="ARBA" id="ARBA00023316"/>
    </source>
</evidence>
<dbReference type="InterPro" id="IPR001967">
    <property type="entry name" value="Peptidase_S11_N"/>
</dbReference>
<evidence type="ECO:0000313" key="12">
    <source>
        <dbReference type="Proteomes" id="UP001501442"/>
    </source>
</evidence>
<evidence type="ECO:0000256" key="5">
    <source>
        <dbReference type="ARBA" id="ARBA00022984"/>
    </source>
</evidence>
<dbReference type="InterPro" id="IPR018044">
    <property type="entry name" value="Peptidase_S11"/>
</dbReference>
<keyword evidence="4" id="KW-0133">Cell shape</keyword>
<feature type="compositionally biased region" description="Basic and acidic residues" evidence="8">
    <location>
        <begin position="103"/>
        <end position="137"/>
    </location>
</feature>
<dbReference type="RefSeq" id="WP_345428407.1">
    <property type="nucleotide sequence ID" value="NZ_BAABHK010000001.1"/>
</dbReference>
<dbReference type="EMBL" id="BAABHK010000001">
    <property type="protein sequence ID" value="GAA4620007.1"/>
    <property type="molecule type" value="Genomic_DNA"/>
</dbReference>